<evidence type="ECO:0000313" key="14">
    <source>
        <dbReference type="Proteomes" id="UP000555828"/>
    </source>
</evidence>
<evidence type="ECO:0000256" key="6">
    <source>
        <dbReference type="ARBA" id="ARBA00022692"/>
    </source>
</evidence>
<dbReference type="GO" id="GO:0009103">
    <property type="term" value="P:lipopolysaccharide biosynthetic process"/>
    <property type="evidence" value="ECO:0007669"/>
    <property type="project" value="UniProtKB-KW"/>
</dbReference>
<dbReference type="Pfam" id="PF00892">
    <property type="entry name" value="EamA"/>
    <property type="match status" value="2"/>
</dbReference>
<feature type="transmembrane region" description="Helical" evidence="11">
    <location>
        <begin position="232"/>
        <end position="252"/>
    </location>
</feature>
<feature type="transmembrane region" description="Helical" evidence="11">
    <location>
        <begin position="170"/>
        <end position="189"/>
    </location>
</feature>
<evidence type="ECO:0000256" key="7">
    <source>
        <dbReference type="ARBA" id="ARBA00022985"/>
    </source>
</evidence>
<dbReference type="GO" id="GO:0022857">
    <property type="term" value="F:transmembrane transporter activity"/>
    <property type="evidence" value="ECO:0007669"/>
    <property type="project" value="InterPro"/>
</dbReference>
<accession>A0A841GLL6</accession>
<reference evidence="13 14" key="1">
    <citation type="submission" date="2020-08" db="EMBL/GenBank/DDBJ databases">
        <title>Genomic Encyclopedia of Type Strains, Phase IV (KMG-IV): sequencing the most valuable type-strain genomes for metagenomic binning, comparative biology and taxonomic classification.</title>
        <authorList>
            <person name="Goeker M."/>
        </authorList>
    </citation>
    <scope>NUCLEOTIDE SEQUENCE [LARGE SCALE GENOMIC DNA]</scope>
    <source>
        <strain evidence="13 14">DSM 13481</strain>
    </source>
</reference>
<evidence type="ECO:0000256" key="4">
    <source>
        <dbReference type="ARBA" id="ARBA00022519"/>
    </source>
</evidence>
<keyword evidence="9" id="KW-0443">Lipid metabolism</keyword>
<feature type="transmembrane region" description="Helical" evidence="11">
    <location>
        <begin position="79"/>
        <end position="101"/>
    </location>
</feature>
<dbReference type="PANTHER" id="PTHR30561:SF9">
    <property type="entry name" value="4-AMINO-4-DEOXY-L-ARABINOSE-PHOSPHOUNDECAPRENOL FLIPPASE SUBUNIT ARNF-RELATED"/>
    <property type="match status" value="1"/>
</dbReference>
<feature type="transmembrane region" description="Helical" evidence="11">
    <location>
        <begin position="205"/>
        <end position="226"/>
    </location>
</feature>
<keyword evidence="3" id="KW-0444">Lipid biosynthesis</keyword>
<keyword evidence="14" id="KW-1185">Reference proteome</keyword>
<keyword evidence="8 11" id="KW-1133">Transmembrane helix</keyword>
<feature type="transmembrane region" description="Helical" evidence="11">
    <location>
        <begin position="55"/>
        <end position="73"/>
    </location>
</feature>
<dbReference type="PANTHER" id="PTHR30561">
    <property type="entry name" value="SMR FAMILY PROTON-DEPENDENT DRUG EFFLUX TRANSPORTER SUGE"/>
    <property type="match status" value="1"/>
</dbReference>
<proteinExistence type="predicted"/>
<dbReference type="InterPro" id="IPR037185">
    <property type="entry name" value="EmrE-like"/>
</dbReference>
<dbReference type="SUPFAM" id="SSF103481">
    <property type="entry name" value="Multidrug resistance efflux transporter EmrE"/>
    <property type="match status" value="2"/>
</dbReference>
<keyword evidence="10 11" id="KW-0472">Membrane</keyword>
<feature type="transmembrane region" description="Helical" evidence="11">
    <location>
        <begin position="27"/>
        <end position="48"/>
    </location>
</feature>
<evidence type="ECO:0000256" key="3">
    <source>
        <dbReference type="ARBA" id="ARBA00022516"/>
    </source>
</evidence>
<feature type="transmembrane region" description="Helical" evidence="11">
    <location>
        <begin position="141"/>
        <end position="158"/>
    </location>
</feature>
<feature type="domain" description="EamA" evidence="12">
    <location>
        <begin position="140"/>
        <end position="275"/>
    </location>
</feature>
<dbReference type="GO" id="GO:0005886">
    <property type="term" value="C:plasma membrane"/>
    <property type="evidence" value="ECO:0007669"/>
    <property type="project" value="UniProtKB-SubCell"/>
</dbReference>
<keyword evidence="6 11" id="KW-0812">Transmembrane</keyword>
<name>A0A841GLL6_9BACT</name>
<keyword evidence="2" id="KW-1003">Cell membrane</keyword>
<evidence type="ECO:0000256" key="11">
    <source>
        <dbReference type="SAM" id="Phobius"/>
    </source>
</evidence>
<organism evidence="13 14">
    <name type="scientific">Thermosipho japonicus</name>
    <dbReference type="NCBI Taxonomy" id="90323"/>
    <lineage>
        <taxon>Bacteria</taxon>
        <taxon>Thermotogati</taxon>
        <taxon>Thermotogota</taxon>
        <taxon>Thermotogae</taxon>
        <taxon>Thermotogales</taxon>
        <taxon>Fervidobacteriaceae</taxon>
        <taxon>Thermosipho</taxon>
    </lineage>
</organism>
<keyword evidence="5" id="KW-0441">Lipid A biosynthesis</keyword>
<gene>
    <name evidence="13" type="ORF">HNP65_000466</name>
</gene>
<protein>
    <submittedName>
        <fullName evidence="13">Transporter family protein</fullName>
    </submittedName>
</protein>
<evidence type="ECO:0000256" key="5">
    <source>
        <dbReference type="ARBA" id="ARBA00022556"/>
    </source>
</evidence>
<feature type="domain" description="EamA" evidence="12">
    <location>
        <begin position="2"/>
        <end position="121"/>
    </location>
</feature>
<evidence type="ECO:0000313" key="13">
    <source>
        <dbReference type="EMBL" id="MBB6062044.1"/>
    </source>
</evidence>
<keyword evidence="4" id="KW-0997">Cell inner membrane</keyword>
<comment type="subcellular location">
    <subcellularLocation>
        <location evidence="1">Cell membrane</location>
        <topology evidence="1">Multi-pass membrane protein</topology>
    </subcellularLocation>
</comment>
<evidence type="ECO:0000259" key="12">
    <source>
        <dbReference type="Pfam" id="PF00892"/>
    </source>
</evidence>
<dbReference type="RefSeq" id="WP_184618776.1">
    <property type="nucleotide sequence ID" value="NZ_JACHEX010000001.1"/>
</dbReference>
<dbReference type="EMBL" id="JACHEX010000001">
    <property type="protein sequence ID" value="MBB6062044.1"/>
    <property type="molecule type" value="Genomic_DNA"/>
</dbReference>
<dbReference type="InterPro" id="IPR000390">
    <property type="entry name" value="Small_drug/metabolite_transptr"/>
</dbReference>
<evidence type="ECO:0000256" key="8">
    <source>
        <dbReference type="ARBA" id="ARBA00022989"/>
    </source>
</evidence>
<evidence type="ECO:0000256" key="10">
    <source>
        <dbReference type="ARBA" id="ARBA00023136"/>
    </source>
</evidence>
<evidence type="ECO:0000256" key="2">
    <source>
        <dbReference type="ARBA" id="ARBA00022475"/>
    </source>
</evidence>
<sequence>MWITIRIILLGFERIFGKILTENSSPIISAWGFFGFSTLMFLPFINYLNFDIIKVSLISGTIYSFSFFLYMYALSNEDVSVVAPLYNINAIFLIFISFLFLSEKITIQKIAGSFLMIYGISYLKKEKSISSSYKNILKSKGALSMIISSLLMAIGRVIDGFLTTSFNKLGYSFGVYLIITTYFFIISFLSHKNVKIHIDYTKKNIIYLILGGFCNAYAYFALLMAFKYMDVSIAEPVSMISALVSVLFSYIIFKEKIKVRIFGTILLISGAFVIYI</sequence>
<dbReference type="InterPro" id="IPR000620">
    <property type="entry name" value="EamA_dom"/>
</dbReference>
<dbReference type="Proteomes" id="UP000555828">
    <property type="component" value="Unassembled WGS sequence"/>
</dbReference>
<feature type="transmembrane region" description="Helical" evidence="11">
    <location>
        <begin position="259"/>
        <end position="275"/>
    </location>
</feature>
<dbReference type="Gene3D" id="1.10.3730.20">
    <property type="match status" value="2"/>
</dbReference>
<evidence type="ECO:0000256" key="9">
    <source>
        <dbReference type="ARBA" id="ARBA00023098"/>
    </source>
</evidence>
<keyword evidence="7" id="KW-0448">Lipopolysaccharide biosynthesis</keyword>
<evidence type="ECO:0000256" key="1">
    <source>
        <dbReference type="ARBA" id="ARBA00004651"/>
    </source>
</evidence>
<dbReference type="AlphaFoldDB" id="A0A841GLL6"/>
<comment type="caution">
    <text evidence="13">The sequence shown here is derived from an EMBL/GenBank/DDBJ whole genome shotgun (WGS) entry which is preliminary data.</text>
</comment>